<dbReference type="EMBL" id="JH660645">
    <property type="protein sequence ID" value="EIM28528.1"/>
    <property type="molecule type" value="Genomic_DNA"/>
</dbReference>
<gene>
    <name evidence="11" type="ORF">MicloDRAFT_00051140</name>
</gene>
<keyword evidence="12" id="KW-1185">Reference proteome</keyword>
<evidence type="ECO:0000256" key="8">
    <source>
        <dbReference type="ARBA" id="ARBA00023136"/>
    </source>
</evidence>
<keyword evidence="9 10" id="KW-0998">Cell outer membrane</keyword>
<feature type="chain" id="PRO_5009367738" description="Porin" evidence="10">
    <location>
        <begin position="22"/>
        <end position="94"/>
    </location>
</feature>
<keyword evidence="4 10" id="KW-0812">Transmembrane</keyword>
<evidence type="ECO:0000313" key="11">
    <source>
        <dbReference type="EMBL" id="EIM28528.1"/>
    </source>
</evidence>
<dbReference type="InterPro" id="IPR003684">
    <property type="entry name" value="Porin_alphabac"/>
</dbReference>
<evidence type="ECO:0000256" key="1">
    <source>
        <dbReference type="ARBA" id="ARBA00009521"/>
    </source>
</evidence>
<comment type="similarity">
    <text evidence="1 10">Belongs to the alphaproteobacteria porin family.</text>
</comment>
<keyword evidence="8 10" id="KW-0472">Membrane</keyword>
<keyword evidence="7 10" id="KW-0626">Porin</keyword>
<evidence type="ECO:0000256" key="7">
    <source>
        <dbReference type="ARBA" id="ARBA00023114"/>
    </source>
</evidence>
<dbReference type="Proteomes" id="UP000003947">
    <property type="component" value="Unassembled WGS sequence"/>
</dbReference>
<dbReference type="RefSeq" id="WP_009764578.1">
    <property type="nucleotide sequence ID" value="NZ_CP141048.1"/>
</dbReference>
<keyword evidence="6 10" id="KW-0406">Ion transport</keyword>
<dbReference type="PROSITE" id="PS51257">
    <property type="entry name" value="PROKAR_LIPOPROTEIN"/>
    <property type="match status" value="1"/>
</dbReference>
<evidence type="ECO:0000256" key="3">
    <source>
        <dbReference type="ARBA" id="ARBA00022452"/>
    </source>
</evidence>
<comment type="domain">
    <text evidence="10">Consists of 16-stranded beta-barrel sheets, with large surface-exposed loops, that form a transmembrane pore at the center of each barrel. The pore is partially ocluded by a peptide loop that folds into the pore lumen.</text>
</comment>
<comment type="function">
    <text evidence="10">Forms passive diffusion pores that allow small molecular weight hydrophilic materials across the outer membrane.</text>
</comment>
<evidence type="ECO:0000256" key="2">
    <source>
        <dbReference type="ARBA" id="ARBA00022448"/>
    </source>
</evidence>
<dbReference type="STRING" id="864069.MicloDRAFT_00051140"/>
<dbReference type="HOGENOM" id="CLU_2382904_0_0_5"/>
<dbReference type="PATRIC" id="fig|864069.3.peg.5502"/>
<keyword evidence="2 10" id="KW-0813">Transport</keyword>
<dbReference type="GO" id="GO:0006811">
    <property type="term" value="P:monoatomic ion transport"/>
    <property type="evidence" value="ECO:0007669"/>
    <property type="project" value="UniProtKB-KW"/>
</dbReference>
<organism evidence="11 12">
    <name type="scientific">Microvirga lotononidis</name>
    <dbReference type="NCBI Taxonomy" id="864069"/>
    <lineage>
        <taxon>Bacteria</taxon>
        <taxon>Pseudomonadati</taxon>
        <taxon>Pseudomonadota</taxon>
        <taxon>Alphaproteobacteria</taxon>
        <taxon>Hyphomicrobiales</taxon>
        <taxon>Methylobacteriaceae</taxon>
        <taxon>Microvirga</taxon>
    </lineage>
</organism>
<dbReference type="Pfam" id="PF02530">
    <property type="entry name" value="Porin_2"/>
    <property type="match status" value="1"/>
</dbReference>
<protein>
    <recommendedName>
        <fullName evidence="10">Porin</fullName>
    </recommendedName>
</protein>
<evidence type="ECO:0000256" key="6">
    <source>
        <dbReference type="ARBA" id="ARBA00023065"/>
    </source>
</evidence>
<evidence type="ECO:0000256" key="4">
    <source>
        <dbReference type="ARBA" id="ARBA00022692"/>
    </source>
</evidence>
<dbReference type="GO" id="GO:0009279">
    <property type="term" value="C:cell outer membrane"/>
    <property type="evidence" value="ECO:0007669"/>
    <property type="project" value="UniProtKB-SubCell"/>
</dbReference>
<keyword evidence="5 10" id="KW-0732">Signal</keyword>
<proteinExistence type="inferred from homology"/>
<accession>I4YX36</accession>
<reference evidence="11 12" key="1">
    <citation type="submission" date="2012-02" db="EMBL/GenBank/DDBJ databases">
        <title>Improved High-Quality Draft sequence of Microvirga sp. WSM3557.</title>
        <authorList>
            <consortium name="US DOE Joint Genome Institute"/>
            <person name="Lucas S."/>
            <person name="Han J."/>
            <person name="Lapidus A."/>
            <person name="Cheng J.-F."/>
            <person name="Goodwin L."/>
            <person name="Pitluck S."/>
            <person name="Peters L."/>
            <person name="Zhang X."/>
            <person name="Detter J.C."/>
            <person name="Han C."/>
            <person name="Tapia R."/>
            <person name="Land M."/>
            <person name="Hauser L."/>
            <person name="Kyrpides N."/>
            <person name="Ivanova N."/>
            <person name="Pagani I."/>
            <person name="Brau L."/>
            <person name="Yates R."/>
            <person name="O'Hara G."/>
            <person name="Rui T."/>
            <person name="Howieson J."/>
            <person name="Reeve W."/>
            <person name="Woyke T."/>
        </authorList>
    </citation>
    <scope>NUCLEOTIDE SEQUENCE [LARGE SCALE GENOMIC DNA]</scope>
    <source>
        <strain evidence="11 12">WSM3557</strain>
    </source>
</reference>
<evidence type="ECO:0000256" key="10">
    <source>
        <dbReference type="RuleBase" id="RU364005"/>
    </source>
</evidence>
<dbReference type="GO" id="GO:0015288">
    <property type="term" value="F:porin activity"/>
    <property type="evidence" value="ECO:0007669"/>
    <property type="project" value="UniProtKB-KW"/>
</dbReference>
<sequence precursor="true">MKRHVFALTLLGLALASQAQAASACPPGFAMLQASDTCVRISGQVRGETLLGSSRQRASDSVQTQAGGRVRLDVRKQTEYGPLRAVISVGNLGR</sequence>
<name>I4YX36_9HYPH</name>
<dbReference type="AlphaFoldDB" id="I4YX36"/>
<evidence type="ECO:0000256" key="9">
    <source>
        <dbReference type="ARBA" id="ARBA00023237"/>
    </source>
</evidence>
<dbReference type="GO" id="GO:0046930">
    <property type="term" value="C:pore complex"/>
    <property type="evidence" value="ECO:0007669"/>
    <property type="project" value="UniProtKB-KW"/>
</dbReference>
<keyword evidence="3 10" id="KW-1134">Transmembrane beta strand</keyword>
<evidence type="ECO:0000256" key="5">
    <source>
        <dbReference type="ARBA" id="ARBA00022729"/>
    </source>
</evidence>
<comment type="subcellular location">
    <subcellularLocation>
        <location evidence="10">Cell outer membrane</location>
        <topology evidence="10">Multi-pass membrane protein</topology>
    </subcellularLocation>
</comment>
<feature type="signal peptide" evidence="10">
    <location>
        <begin position="1"/>
        <end position="21"/>
    </location>
</feature>
<evidence type="ECO:0000313" key="12">
    <source>
        <dbReference type="Proteomes" id="UP000003947"/>
    </source>
</evidence>